<accession>A0A9I9CR43</accession>
<organism evidence="1">
    <name type="scientific">Cucumis melo</name>
    <name type="common">Muskmelon</name>
    <dbReference type="NCBI Taxonomy" id="3656"/>
    <lineage>
        <taxon>Eukaryota</taxon>
        <taxon>Viridiplantae</taxon>
        <taxon>Streptophyta</taxon>
        <taxon>Embryophyta</taxon>
        <taxon>Tracheophyta</taxon>
        <taxon>Spermatophyta</taxon>
        <taxon>Magnoliopsida</taxon>
        <taxon>eudicotyledons</taxon>
        <taxon>Gunneridae</taxon>
        <taxon>Pentapetalae</taxon>
        <taxon>rosids</taxon>
        <taxon>fabids</taxon>
        <taxon>Cucurbitales</taxon>
        <taxon>Cucurbitaceae</taxon>
        <taxon>Benincaseae</taxon>
        <taxon>Cucumis</taxon>
    </lineage>
</organism>
<reference evidence="1" key="1">
    <citation type="submission" date="2023-03" db="UniProtKB">
        <authorList>
            <consortium name="EnsemblPlants"/>
        </authorList>
    </citation>
    <scope>IDENTIFICATION</scope>
</reference>
<sequence>MDRELSKVVKDLMKLTAVAFEIEVKKMKEEPLREWVGVCRNELLSAKSTPRHGKGENSSLTYS</sequence>
<name>A0A9I9CR43_CUCME</name>
<proteinExistence type="predicted"/>
<protein>
    <submittedName>
        <fullName evidence="1">Uncharacterized protein</fullName>
    </submittedName>
</protein>
<evidence type="ECO:0000313" key="1">
    <source>
        <dbReference type="EnsemblPlants" id="MELO3C007176.2.1"/>
    </source>
</evidence>
<dbReference type="Gramene" id="MELO3C007176.2.1">
    <property type="protein sequence ID" value="MELO3C007176.2.1"/>
    <property type="gene ID" value="MELO3C007176.2"/>
</dbReference>
<dbReference type="AlphaFoldDB" id="A0A9I9CR43"/>
<dbReference type="EnsemblPlants" id="MELO3C007176.2.1">
    <property type="protein sequence ID" value="MELO3C007176.2.1"/>
    <property type="gene ID" value="MELO3C007176.2"/>
</dbReference>